<dbReference type="EMBL" id="BOQN01000038">
    <property type="protein sequence ID" value="GIM91015.1"/>
    <property type="molecule type" value="Genomic_DNA"/>
</dbReference>
<dbReference type="SUPFAM" id="SSF69118">
    <property type="entry name" value="AhpD-like"/>
    <property type="match status" value="1"/>
</dbReference>
<evidence type="ECO:0000313" key="2">
    <source>
        <dbReference type="Proteomes" id="UP000677082"/>
    </source>
</evidence>
<dbReference type="Gene3D" id="1.20.1290.10">
    <property type="entry name" value="AhpD-like"/>
    <property type="match status" value="1"/>
</dbReference>
<dbReference type="PANTHER" id="PTHR34846:SF7">
    <property type="entry name" value="BLL7811 PROTEIN"/>
    <property type="match status" value="1"/>
</dbReference>
<gene>
    <name evidence="1" type="ORF">Ato02nite_028080</name>
</gene>
<evidence type="ECO:0000313" key="1">
    <source>
        <dbReference type="EMBL" id="GIM91015.1"/>
    </source>
</evidence>
<sequence>MRTERMPDPVTLVPGAAEALATLNNAVTQAGLDGRLLALCRLRAGQLNGCAAGVERAARLVTAPEQVAVWRDTRWFSEEERAALALTEAVTGAEVPDRVWDVAATHFDQKELAALLLAVAITNAENRMDTSTRRQAGR</sequence>
<proteinExistence type="predicted"/>
<dbReference type="InterPro" id="IPR029032">
    <property type="entry name" value="AhpD-like"/>
</dbReference>
<dbReference type="AlphaFoldDB" id="A0A919TAS3"/>
<comment type="caution">
    <text evidence="1">The sequence shown here is derived from an EMBL/GenBank/DDBJ whole genome shotgun (WGS) entry which is preliminary data.</text>
</comment>
<reference evidence="1 2" key="1">
    <citation type="submission" date="2021-03" db="EMBL/GenBank/DDBJ databases">
        <title>Whole genome shotgun sequence of Actinoplanes toevensis NBRC 105298.</title>
        <authorList>
            <person name="Komaki H."/>
            <person name="Tamura T."/>
        </authorList>
    </citation>
    <scope>NUCLEOTIDE SEQUENCE [LARGE SCALE GENOMIC DNA]</scope>
    <source>
        <strain evidence="1 2">NBRC 105298</strain>
    </source>
</reference>
<name>A0A919TAS3_9ACTN</name>
<dbReference type="PANTHER" id="PTHR34846">
    <property type="entry name" value="4-CARBOXYMUCONOLACTONE DECARBOXYLASE FAMILY PROTEIN (AFU_ORTHOLOGUE AFUA_6G11590)"/>
    <property type="match status" value="1"/>
</dbReference>
<dbReference type="RefSeq" id="WP_213006907.1">
    <property type="nucleotide sequence ID" value="NZ_BOQN01000038.1"/>
</dbReference>
<organism evidence="1 2">
    <name type="scientific">Paractinoplanes toevensis</name>
    <dbReference type="NCBI Taxonomy" id="571911"/>
    <lineage>
        <taxon>Bacteria</taxon>
        <taxon>Bacillati</taxon>
        <taxon>Actinomycetota</taxon>
        <taxon>Actinomycetes</taxon>
        <taxon>Micromonosporales</taxon>
        <taxon>Micromonosporaceae</taxon>
        <taxon>Paractinoplanes</taxon>
    </lineage>
</organism>
<keyword evidence="2" id="KW-1185">Reference proteome</keyword>
<accession>A0A919TAS3</accession>
<protein>
    <submittedName>
        <fullName evidence="1">Alkyl hydroperoxide reductase AhpD</fullName>
    </submittedName>
</protein>
<dbReference type="Proteomes" id="UP000677082">
    <property type="component" value="Unassembled WGS sequence"/>
</dbReference>